<keyword evidence="12" id="KW-1185">Reference proteome</keyword>
<reference evidence="11 12" key="1">
    <citation type="submission" date="2016-09" db="EMBL/GenBank/DDBJ databases">
        <title>Acidihalobacter prosperus V6 (DSM14174).</title>
        <authorList>
            <person name="Khaleque H.N."/>
            <person name="Ramsay J.P."/>
            <person name="Murphy R.J.T."/>
            <person name="Kaksonen A.H."/>
            <person name="Boxall N.J."/>
            <person name="Watkin E.L.J."/>
        </authorList>
    </citation>
    <scope>NUCLEOTIDE SEQUENCE [LARGE SCALE GENOMIC DNA]</scope>
    <source>
        <strain evidence="11 12">V6</strain>
    </source>
</reference>
<gene>
    <name evidence="11" type="ORF">BJI67_05730</name>
</gene>
<evidence type="ECO:0000259" key="10">
    <source>
        <dbReference type="Pfam" id="PF02108"/>
    </source>
</evidence>
<dbReference type="GO" id="GO:0003774">
    <property type="term" value="F:cytoskeletal motor activity"/>
    <property type="evidence" value="ECO:0007669"/>
    <property type="project" value="InterPro"/>
</dbReference>
<dbReference type="Pfam" id="PF02108">
    <property type="entry name" value="FliH"/>
    <property type="match status" value="1"/>
</dbReference>
<evidence type="ECO:0000313" key="11">
    <source>
        <dbReference type="EMBL" id="AOV16632.1"/>
    </source>
</evidence>
<protein>
    <recommendedName>
        <fullName evidence="4">Flagellar assembly protein FliH</fullName>
    </recommendedName>
</protein>
<keyword evidence="9" id="KW-1006">Bacterial flagellum protein export</keyword>
<dbReference type="PANTHER" id="PTHR34982:SF1">
    <property type="entry name" value="FLAGELLAR ASSEMBLY PROTEIN FLIH"/>
    <property type="match status" value="1"/>
</dbReference>
<dbReference type="InterPro" id="IPR018035">
    <property type="entry name" value="Flagellar_FliH/T3SS_HrpE"/>
</dbReference>
<dbReference type="PANTHER" id="PTHR34982">
    <property type="entry name" value="YOP PROTEINS TRANSLOCATION PROTEIN L"/>
    <property type="match status" value="1"/>
</dbReference>
<keyword evidence="8" id="KW-0653">Protein transport</keyword>
<keyword evidence="6" id="KW-0963">Cytoplasm</keyword>
<comment type="similarity">
    <text evidence="3">Belongs to the FliH family.</text>
</comment>
<evidence type="ECO:0000256" key="9">
    <source>
        <dbReference type="ARBA" id="ARBA00023225"/>
    </source>
</evidence>
<dbReference type="Proteomes" id="UP000095342">
    <property type="component" value="Chromosome"/>
</dbReference>
<evidence type="ECO:0000313" key="12">
    <source>
        <dbReference type="Proteomes" id="UP000095342"/>
    </source>
</evidence>
<dbReference type="GO" id="GO:0005829">
    <property type="term" value="C:cytosol"/>
    <property type="evidence" value="ECO:0007669"/>
    <property type="project" value="TreeGrafter"/>
</dbReference>
<evidence type="ECO:0000256" key="3">
    <source>
        <dbReference type="ARBA" id="ARBA00006602"/>
    </source>
</evidence>
<accession>A0A1D8K6M6</accession>
<proteinExistence type="inferred from homology"/>
<dbReference type="GO" id="GO:0009288">
    <property type="term" value="C:bacterial-type flagellum"/>
    <property type="evidence" value="ECO:0007669"/>
    <property type="project" value="InterPro"/>
</dbReference>
<keyword evidence="5" id="KW-0813">Transport</keyword>
<dbReference type="GO" id="GO:0044781">
    <property type="term" value="P:bacterial-type flagellum organization"/>
    <property type="evidence" value="ECO:0007669"/>
    <property type="project" value="UniProtKB-KW"/>
</dbReference>
<dbReference type="InterPro" id="IPR000563">
    <property type="entry name" value="Flag_FliH"/>
</dbReference>
<dbReference type="InterPro" id="IPR051472">
    <property type="entry name" value="T3SS_Stator/FliH"/>
</dbReference>
<dbReference type="KEGG" id="aaeo:BJI67_05730"/>
<name>A0A1D8K6M6_9GAMM</name>
<comment type="subcellular location">
    <subcellularLocation>
        <location evidence="2">Cytoplasm</location>
    </subcellularLocation>
</comment>
<evidence type="ECO:0000256" key="4">
    <source>
        <dbReference type="ARBA" id="ARBA00016507"/>
    </source>
</evidence>
<evidence type="ECO:0000256" key="2">
    <source>
        <dbReference type="ARBA" id="ARBA00004496"/>
    </source>
</evidence>
<evidence type="ECO:0000256" key="1">
    <source>
        <dbReference type="ARBA" id="ARBA00003041"/>
    </source>
</evidence>
<dbReference type="EMBL" id="CP017448">
    <property type="protein sequence ID" value="AOV16632.1"/>
    <property type="molecule type" value="Genomic_DNA"/>
</dbReference>
<comment type="function">
    <text evidence="1">Needed for flagellar regrowth and assembly.</text>
</comment>
<feature type="domain" description="Flagellar assembly protein FliH/Type III secretion system HrpE" evidence="10">
    <location>
        <begin position="85"/>
        <end position="210"/>
    </location>
</feature>
<dbReference type="GO" id="GO:0071973">
    <property type="term" value="P:bacterial-type flagellum-dependent cell motility"/>
    <property type="evidence" value="ECO:0007669"/>
    <property type="project" value="InterPro"/>
</dbReference>
<organism evidence="11 12">
    <name type="scientific">Acidihalobacter aeolianus</name>
    <dbReference type="NCBI Taxonomy" id="2792603"/>
    <lineage>
        <taxon>Bacteria</taxon>
        <taxon>Pseudomonadati</taxon>
        <taxon>Pseudomonadota</taxon>
        <taxon>Gammaproteobacteria</taxon>
        <taxon>Chromatiales</taxon>
        <taxon>Ectothiorhodospiraceae</taxon>
        <taxon>Acidihalobacter</taxon>
    </lineage>
</organism>
<evidence type="ECO:0000256" key="8">
    <source>
        <dbReference type="ARBA" id="ARBA00022927"/>
    </source>
</evidence>
<dbReference type="AlphaFoldDB" id="A0A1D8K6M6"/>
<evidence type="ECO:0000256" key="5">
    <source>
        <dbReference type="ARBA" id="ARBA00022448"/>
    </source>
</evidence>
<sequence>MSMSKLIQAKPGEMASLWQAPSMDPASAREAIQAVADPPLEADENLTLRPLTADQLEQIEQAARDEGFRQGHTEGLAAGQAEIAEKSTRLGALLQALSRPLDDVGERVGDELVALTVAIARQLVRRELSVSPGEIVAVVREALQALPSYASDIRLELHPEDARLVRESMPQGDGEHAWRIIEDATLTRGGCRVRSDVSRVDASVEHRLSQIATKVLGDSRNDSDAEVS</sequence>
<dbReference type="PRINTS" id="PR01003">
    <property type="entry name" value="FLGFLIH"/>
</dbReference>
<evidence type="ECO:0000256" key="6">
    <source>
        <dbReference type="ARBA" id="ARBA00022490"/>
    </source>
</evidence>
<keyword evidence="7" id="KW-1005">Bacterial flagellum biogenesis</keyword>
<dbReference type="GO" id="GO:0015031">
    <property type="term" value="P:protein transport"/>
    <property type="evidence" value="ECO:0007669"/>
    <property type="project" value="UniProtKB-KW"/>
</dbReference>
<evidence type="ECO:0000256" key="7">
    <source>
        <dbReference type="ARBA" id="ARBA00022795"/>
    </source>
</evidence>